<evidence type="ECO:0000256" key="2">
    <source>
        <dbReference type="SAM" id="Phobius"/>
    </source>
</evidence>
<name>A0A846TSS9_9MICC</name>
<gene>
    <name evidence="3" type="ORF">GTW58_02650</name>
</gene>
<evidence type="ECO:0000313" key="4">
    <source>
        <dbReference type="Proteomes" id="UP000521379"/>
    </source>
</evidence>
<feature type="region of interest" description="Disordered" evidence="1">
    <location>
        <begin position="1"/>
        <end position="75"/>
    </location>
</feature>
<dbReference type="AlphaFoldDB" id="A0A846TSS9"/>
<dbReference type="EMBL" id="JAAVUN010000003">
    <property type="protein sequence ID" value="NKE08864.1"/>
    <property type="molecule type" value="Genomic_DNA"/>
</dbReference>
<keyword evidence="2" id="KW-1133">Transmembrane helix</keyword>
<protein>
    <submittedName>
        <fullName evidence="3">Uncharacterized protein</fullName>
    </submittedName>
</protein>
<evidence type="ECO:0000313" key="3">
    <source>
        <dbReference type="EMBL" id="NKE08864.1"/>
    </source>
</evidence>
<feature type="transmembrane region" description="Helical" evidence="2">
    <location>
        <begin position="108"/>
        <end position="129"/>
    </location>
</feature>
<dbReference type="RefSeq" id="WP_047690356.1">
    <property type="nucleotide sequence ID" value="NZ_JAAVUN010000003.1"/>
</dbReference>
<proteinExistence type="predicted"/>
<keyword evidence="2" id="KW-0812">Transmembrane</keyword>
<dbReference type="Proteomes" id="UP000521379">
    <property type="component" value="Unassembled WGS sequence"/>
</dbReference>
<evidence type="ECO:0000256" key="1">
    <source>
        <dbReference type="SAM" id="MobiDB-lite"/>
    </source>
</evidence>
<organism evidence="3 4">
    <name type="scientific">Kocuria subflava</name>
    <dbReference type="NCBI Taxonomy" id="1736139"/>
    <lineage>
        <taxon>Bacteria</taxon>
        <taxon>Bacillati</taxon>
        <taxon>Actinomycetota</taxon>
        <taxon>Actinomycetes</taxon>
        <taxon>Micrococcales</taxon>
        <taxon>Micrococcaceae</taxon>
        <taxon>Kocuria</taxon>
    </lineage>
</organism>
<feature type="compositionally biased region" description="Acidic residues" evidence="1">
    <location>
        <begin position="25"/>
        <end position="37"/>
    </location>
</feature>
<comment type="caution">
    <text evidence="3">The sequence shown here is derived from an EMBL/GenBank/DDBJ whole genome shotgun (WGS) entry which is preliminary data.</text>
</comment>
<feature type="transmembrane region" description="Helical" evidence="2">
    <location>
        <begin position="83"/>
        <end position="102"/>
    </location>
</feature>
<sequence>MSQTPRDPESDQQAWEEIVHRLQEPEPEDPSESEPEPEVYQVPWRSALPAAGAVPRELADESEEDWQPHDPGHVTAGLSTGTLTAWLLLIVVPVVLVILGAMMDGLPWWLWMPGLATVISSIITLLGGLPEQRDSGDDGARV</sequence>
<keyword evidence="4" id="KW-1185">Reference proteome</keyword>
<accession>A0A846TSS9</accession>
<keyword evidence="2" id="KW-0472">Membrane</keyword>
<reference evidence="3 4" key="1">
    <citation type="submission" date="2020-02" db="EMBL/GenBank/DDBJ databases">
        <authorList>
            <person name="Sun Q."/>
        </authorList>
    </citation>
    <scope>NUCLEOTIDE SEQUENCE [LARGE SCALE GENOMIC DNA]</scope>
    <source>
        <strain evidence="3 4">YIM 13062</strain>
    </source>
</reference>